<evidence type="ECO:0000256" key="2">
    <source>
        <dbReference type="ARBA" id="ARBA00022516"/>
    </source>
</evidence>
<dbReference type="PANTHER" id="PTHR43290">
    <property type="entry name" value="MEVALONATE KINASE"/>
    <property type="match status" value="1"/>
</dbReference>
<dbReference type="GO" id="GO:0019287">
    <property type="term" value="P:isopentenyl diphosphate biosynthetic process, mevalonate pathway"/>
    <property type="evidence" value="ECO:0007669"/>
    <property type="project" value="TreeGrafter"/>
</dbReference>
<dbReference type="GO" id="GO:0005524">
    <property type="term" value="F:ATP binding"/>
    <property type="evidence" value="ECO:0007669"/>
    <property type="project" value="UniProtKB-KW"/>
</dbReference>
<keyword evidence="12" id="KW-1185">Reference proteome</keyword>
<dbReference type="GO" id="GO:0005829">
    <property type="term" value="C:cytosol"/>
    <property type="evidence" value="ECO:0007669"/>
    <property type="project" value="TreeGrafter"/>
</dbReference>
<dbReference type="InterPro" id="IPR014721">
    <property type="entry name" value="Ribsml_uS5_D2-typ_fold_subgr"/>
</dbReference>
<dbReference type="SUPFAM" id="SSF55060">
    <property type="entry name" value="GHMP Kinase, C-terminal domain"/>
    <property type="match status" value="1"/>
</dbReference>
<evidence type="ECO:0000313" key="12">
    <source>
        <dbReference type="Proteomes" id="UP000321580"/>
    </source>
</evidence>
<keyword evidence="4" id="KW-0547">Nucleotide-binding</keyword>
<dbReference type="RefSeq" id="WP_147166039.1">
    <property type="nucleotide sequence ID" value="NZ_VOOR01000005.1"/>
</dbReference>
<dbReference type="PANTHER" id="PTHR43290:SF2">
    <property type="entry name" value="MEVALONATE KINASE"/>
    <property type="match status" value="1"/>
</dbReference>
<accession>A0A5C6RZT8</accession>
<evidence type="ECO:0000256" key="6">
    <source>
        <dbReference type="ARBA" id="ARBA00022840"/>
    </source>
</evidence>
<sequence length="298" mass="31445">MNRPSSSTPGKLLLFGEHVILKGSQALATPLDRFYGLWSAEGSAEPAYQLMPFAAHLHHLSKTSGLLANLDTSRFCEEAASGLSFESNIPVGYGAGSSGALCAAVLKRYGAASGIKARGLGPLRAMLAQMESFFHGESSGTDPLICYLEQTVLLEGAAVAVVAPPKRESGLFFLIDTGISRSTAPWVRLFLERCGQAAFAAMAKEELIPATRAAIAAYLSKDTAGLLESIGQISALQWLYFRDFIPEAFQGLWEQGLSAQAGYRLKLCGAGGGGFILGYATGPDAVPVREGVALLPKI</sequence>
<dbReference type="Pfam" id="PF00288">
    <property type="entry name" value="GHMP_kinases_N"/>
    <property type="match status" value="1"/>
</dbReference>
<dbReference type="GO" id="GO:0004496">
    <property type="term" value="F:mevalonate kinase activity"/>
    <property type="evidence" value="ECO:0007669"/>
    <property type="project" value="InterPro"/>
</dbReference>
<dbReference type="InterPro" id="IPR006205">
    <property type="entry name" value="Mev_gal_kin"/>
</dbReference>
<keyword evidence="7" id="KW-0460">Magnesium</keyword>
<evidence type="ECO:0000256" key="8">
    <source>
        <dbReference type="ARBA" id="ARBA00023098"/>
    </source>
</evidence>
<dbReference type="SUPFAM" id="SSF54211">
    <property type="entry name" value="Ribosomal protein S5 domain 2-like"/>
    <property type="match status" value="1"/>
</dbReference>
<reference evidence="11 12" key="1">
    <citation type="submission" date="2019-08" db="EMBL/GenBank/DDBJ databases">
        <title>Genome of Phaeodactylibacter luteus.</title>
        <authorList>
            <person name="Bowman J.P."/>
        </authorList>
    </citation>
    <scope>NUCLEOTIDE SEQUENCE [LARGE SCALE GENOMIC DNA]</scope>
    <source>
        <strain evidence="11 12">KCTC 42180</strain>
    </source>
</reference>
<comment type="pathway">
    <text evidence="9">Isoprenoid biosynthesis; isopentenyl diphosphate biosynthesis via mevalonate pathway; isopentenyl diphosphate from (R)-mevalonate: step 1/3.</text>
</comment>
<evidence type="ECO:0000259" key="10">
    <source>
        <dbReference type="Pfam" id="PF00288"/>
    </source>
</evidence>
<evidence type="ECO:0000256" key="1">
    <source>
        <dbReference type="ARBA" id="ARBA00022490"/>
    </source>
</evidence>
<feature type="domain" description="GHMP kinase N-terminal" evidence="10">
    <location>
        <begin position="83"/>
        <end position="148"/>
    </location>
</feature>
<keyword evidence="8" id="KW-0443">Lipid metabolism</keyword>
<keyword evidence="2" id="KW-0444">Lipid biosynthesis</keyword>
<gene>
    <name evidence="11" type="ORF">FRY97_03470</name>
</gene>
<proteinExistence type="predicted"/>
<evidence type="ECO:0000256" key="7">
    <source>
        <dbReference type="ARBA" id="ARBA00022842"/>
    </source>
</evidence>
<dbReference type="EMBL" id="VOOR01000005">
    <property type="protein sequence ID" value="TXB67918.1"/>
    <property type="molecule type" value="Genomic_DNA"/>
</dbReference>
<evidence type="ECO:0000313" key="11">
    <source>
        <dbReference type="EMBL" id="TXB67918.1"/>
    </source>
</evidence>
<comment type="caution">
    <text evidence="11">The sequence shown here is derived from an EMBL/GenBank/DDBJ whole genome shotgun (WGS) entry which is preliminary data.</text>
</comment>
<dbReference type="Gene3D" id="3.30.230.10">
    <property type="match status" value="1"/>
</dbReference>
<evidence type="ECO:0000256" key="4">
    <source>
        <dbReference type="ARBA" id="ARBA00022741"/>
    </source>
</evidence>
<dbReference type="InterPro" id="IPR006204">
    <property type="entry name" value="GHMP_kinase_N_dom"/>
</dbReference>
<evidence type="ECO:0000256" key="3">
    <source>
        <dbReference type="ARBA" id="ARBA00022679"/>
    </source>
</evidence>
<keyword evidence="5 11" id="KW-0418">Kinase</keyword>
<evidence type="ECO:0000256" key="5">
    <source>
        <dbReference type="ARBA" id="ARBA00022777"/>
    </source>
</evidence>
<keyword evidence="3" id="KW-0808">Transferase</keyword>
<name>A0A5C6RZT8_9BACT</name>
<dbReference type="InterPro" id="IPR020568">
    <property type="entry name" value="Ribosomal_Su5_D2-typ_SF"/>
</dbReference>
<evidence type="ECO:0000256" key="9">
    <source>
        <dbReference type="ARBA" id="ARBA00029438"/>
    </source>
</evidence>
<organism evidence="11 12">
    <name type="scientific">Phaeodactylibacter luteus</name>
    <dbReference type="NCBI Taxonomy" id="1564516"/>
    <lineage>
        <taxon>Bacteria</taxon>
        <taxon>Pseudomonadati</taxon>
        <taxon>Bacteroidota</taxon>
        <taxon>Saprospiria</taxon>
        <taxon>Saprospirales</taxon>
        <taxon>Haliscomenobacteraceae</taxon>
        <taxon>Phaeodactylibacter</taxon>
    </lineage>
</organism>
<dbReference type="OrthoDB" id="977547at2"/>
<keyword evidence="1" id="KW-0963">Cytoplasm</keyword>
<dbReference type="InterPro" id="IPR036554">
    <property type="entry name" value="GHMP_kinase_C_sf"/>
</dbReference>
<dbReference type="AlphaFoldDB" id="A0A5C6RZT8"/>
<protein>
    <submittedName>
        <fullName evidence="11">Mevalonate kinase</fullName>
    </submittedName>
</protein>
<dbReference type="Proteomes" id="UP000321580">
    <property type="component" value="Unassembled WGS sequence"/>
</dbReference>
<keyword evidence="6" id="KW-0067">ATP-binding</keyword>
<dbReference type="PRINTS" id="PR00959">
    <property type="entry name" value="MEVGALKINASE"/>
</dbReference>